<comment type="subcellular location">
    <subcellularLocation>
        <location evidence="1">Membrane</location>
        <topology evidence="1">Multi-pass membrane protein</topology>
    </subcellularLocation>
</comment>
<dbReference type="InterPro" id="IPR000620">
    <property type="entry name" value="EamA_dom"/>
</dbReference>
<feature type="transmembrane region" description="Helical" evidence="6">
    <location>
        <begin position="202"/>
        <end position="223"/>
    </location>
</feature>
<evidence type="ECO:0000256" key="1">
    <source>
        <dbReference type="ARBA" id="ARBA00004141"/>
    </source>
</evidence>
<name>A0A1H1P0F2_9MICO</name>
<accession>A0A1H1P0F2</accession>
<keyword evidence="3 6" id="KW-0812">Transmembrane</keyword>
<feature type="transmembrane region" description="Helical" evidence="6">
    <location>
        <begin position="258"/>
        <end position="277"/>
    </location>
</feature>
<dbReference type="GO" id="GO:0016020">
    <property type="term" value="C:membrane"/>
    <property type="evidence" value="ECO:0007669"/>
    <property type="project" value="UniProtKB-SubCell"/>
</dbReference>
<keyword evidence="4 6" id="KW-1133">Transmembrane helix</keyword>
<dbReference type="Gene3D" id="1.10.3730.20">
    <property type="match status" value="1"/>
</dbReference>
<dbReference type="PANTHER" id="PTHR32322:SF2">
    <property type="entry name" value="EAMA DOMAIN-CONTAINING PROTEIN"/>
    <property type="match status" value="1"/>
</dbReference>
<dbReference type="Pfam" id="PF00892">
    <property type="entry name" value="EamA"/>
    <property type="match status" value="2"/>
</dbReference>
<feature type="transmembrane region" description="Helical" evidence="6">
    <location>
        <begin position="57"/>
        <end position="80"/>
    </location>
</feature>
<organism evidence="8 9">
    <name type="scientific">Agrococcus carbonis</name>
    <dbReference type="NCBI Taxonomy" id="684552"/>
    <lineage>
        <taxon>Bacteria</taxon>
        <taxon>Bacillati</taxon>
        <taxon>Actinomycetota</taxon>
        <taxon>Actinomycetes</taxon>
        <taxon>Micrococcales</taxon>
        <taxon>Microbacteriaceae</taxon>
        <taxon>Agrococcus</taxon>
    </lineage>
</organism>
<keyword evidence="5 6" id="KW-0472">Membrane</keyword>
<dbReference type="PANTHER" id="PTHR32322">
    <property type="entry name" value="INNER MEMBRANE TRANSPORTER"/>
    <property type="match status" value="1"/>
</dbReference>
<feature type="transmembrane region" description="Helical" evidence="6">
    <location>
        <begin position="171"/>
        <end position="190"/>
    </location>
</feature>
<dbReference type="EMBL" id="LT629734">
    <property type="protein sequence ID" value="SDS04510.1"/>
    <property type="molecule type" value="Genomic_DNA"/>
</dbReference>
<feature type="transmembrane region" description="Helical" evidence="6">
    <location>
        <begin position="232"/>
        <end position="252"/>
    </location>
</feature>
<evidence type="ECO:0000256" key="4">
    <source>
        <dbReference type="ARBA" id="ARBA00022989"/>
    </source>
</evidence>
<comment type="similarity">
    <text evidence="2">Belongs to the EamA transporter family.</text>
</comment>
<feature type="transmembrane region" description="Helical" evidence="6">
    <location>
        <begin position="116"/>
        <end position="134"/>
    </location>
</feature>
<reference evidence="9" key="1">
    <citation type="submission" date="2016-10" db="EMBL/GenBank/DDBJ databases">
        <authorList>
            <person name="Varghese N."/>
            <person name="Submissions S."/>
        </authorList>
    </citation>
    <scope>NUCLEOTIDE SEQUENCE [LARGE SCALE GENOMIC DNA]</scope>
    <source>
        <strain evidence="9">DSM 22965</strain>
    </source>
</reference>
<dbReference type="STRING" id="684552.SAMN04489719_1410"/>
<feature type="transmembrane region" description="Helical" evidence="6">
    <location>
        <begin position="86"/>
        <end position="107"/>
    </location>
</feature>
<sequence>MRWVLLGALAPISWGSVYFVTLHWIPAEEPFTAAALRALPAGLLLLVLRRRLPRGAWWWRSAVLGVLNCGAFFVLVYLAAKLLPTSIAAMLMSLSPIAMMLIAWALVAERPTARRLLGAAMGLVGVVLLMAASVGAVDGWGVAPSVTAMAMYALGSVLAKRWSGEVDAIASSSWQLTAGGLLLVPLALAIEGVPGAVPPTALLGYAYIAAIPTTLAFVCWFGALRHLTAGQVGLLGLLNPVTGVLLGVLLGAELLTAWQWLGIAVVLAGIALGQTTARQGTPSRARGLVTRAPSARAPRP</sequence>
<feature type="domain" description="EamA" evidence="7">
    <location>
        <begin position="2"/>
        <end position="130"/>
    </location>
</feature>
<dbReference type="SUPFAM" id="SSF103481">
    <property type="entry name" value="Multidrug resistance efflux transporter EmrE"/>
    <property type="match status" value="2"/>
</dbReference>
<dbReference type="InterPro" id="IPR050638">
    <property type="entry name" value="AA-Vitamin_Transporters"/>
</dbReference>
<evidence type="ECO:0000313" key="8">
    <source>
        <dbReference type="EMBL" id="SDS04510.1"/>
    </source>
</evidence>
<evidence type="ECO:0000256" key="3">
    <source>
        <dbReference type="ARBA" id="ARBA00022692"/>
    </source>
</evidence>
<dbReference type="InterPro" id="IPR037185">
    <property type="entry name" value="EmrE-like"/>
</dbReference>
<protein>
    <submittedName>
        <fullName evidence="8">Probable blue pigment (Indigoidine) exporter</fullName>
    </submittedName>
</protein>
<feature type="domain" description="EamA" evidence="7">
    <location>
        <begin position="141"/>
        <end position="272"/>
    </location>
</feature>
<dbReference type="AlphaFoldDB" id="A0A1H1P0F2"/>
<proteinExistence type="inferred from homology"/>
<dbReference type="Proteomes" id="UP000199649">
    <property type="component" value="Chromosome I"/>
</dbReference>
<evidence type="ECO:0000256" key="2">
    <source>
        <dbReference type="ARBA" id="ARBA00007362"/>
    </source>
</evidence>
<gene>
    <name evidence="8" type="ORF">SAMN04489719_1410</name>
</gene>
<feature type="transmembrane region" description="Helical" evidence="6">
    <location>
        <begin position="140"/>
        <end position="159"/>
    </location>
</feature>
<evidence type="ECO:0000313" key="9">
    <source>
        <dbReference type="Proteomes" id="UP000199649"/>
    </source>
</evidence>
<evidence type="ECO:0000259" key="7">
    <source>
        <dbReference type="Pfam" id="PF00892"/>
    </source>
</evidence>
<keyword evidence="9" id="KW-1185">Reference proteome</keyword>
<feature type="transmembrane region" description="Helical" evidence="6">
    <location>
        <begin position="31"/>
        <end position="48"/>
    </location>
</feature>
<evidence type="ECO:0000256" key="5">
    <source>
        <dbReference type="ARBA" id="ARBA00023136"/>
    </source>
</evidence>
<evidence type="ECO:0000256" key="6">
    <source>
        <dbReference type="SAM" id="Phobius"/>
    </source>
</evidence>